<evidence type="ECO:0000256" key="1">
    <source>
        <dbReference type="SAM" id="MobiDB-lite"/>
    </source>
</evidence>
<dbReference type="EMBL" id="ML179513">
    <property type="protein sequence ID" value="THU86095.1"/>
    <property type="molecule type" value="Genomic_DNA"/>
</dbReference>
<gene>
    <name evidence="2" type="ORF">K435DRAFT_868631</name>
</gene>
<keyword evidence="3" id="KW-1185">Reference proteome</keyword>
<reference evidence="2 3" key="1">
    <citation type="journal article" date="2019" name="Nat. Ecol. Evol.">
        <title>Megaphylogeny resolves global patterns of mushroom evolution.</title>
        <authorList>
            <person name="Varga T."/>
            <person name="Krizsan K."/>
            <person name="Foldi C."/>
            <person name="Dima B."/>
            <person name="Sanchez-Garcia M."/>
            <person name="Sanchez-Ramirez S."/>
            <person name="Szollosi G.J."/>
            <person name="Szarkandi J.G."/>
            <person name="Papp V."/>
            <person name="Albert L."/>
            <person name="Andreopoulos W."/>
            <person name="Angelini C."/>
            <person name="Antonin V."/>
            <person name="Barry K.W."/>
            <person name="Bougher N.L."/>
            <person name="Buchanan P."/>
            <person name="Buyck B."/>
            <person name="Bense V."/>
            <person name="Catcheside P."/>
            <person name="Chovatia M."/>
            <person name="Cooper J."/>
            <person name="Damon W."/>
            <person name="Desjardin D."/>
            <person name="Finy P."/>
            <person name="Geml J."/>
            <person name="Haridas S."/>
            <person name="Hughes K."/>
            <person name="Justo A."/>
            <person name="Karasinski D."/>
            <person name="Kautmanova I."/>
            <person name="Kiss B."/>
            <person name="Kocsube S."/>
            <person name="Kotiranta H."/>
            <person name="LaButti K.M."/>
            <person name="Lechner B.E."/>
            <person name="Liimatainen K."/>
            <person name="Lipzen A."/>
            <person name="Lukacs Z."/>
            <person name="Mihaltcheva S."/>
            <person name="Morgado L.N."/>
            <person name="Niskanen T."/>
            <person name="Noordeloos M.E."/>
            <person name="Ohm R.A."/>
            <person name="Ortiz-Santana B."/>
            <person name="Ovrebo C."/>
            <person name="Racz N."/>
            <person name="Riley R."/>
            <person name="Savchenko A."/>
            <person name="Shiryaev A."/>
            <person name="Soop K."/>
            <person name="Spirin V."/>
            <person name="Szebenyi C."/>
            <person name="Tomsovsky M."/>
            <person name="Tulloss R.E."/>
            <person name="Uehling J."/>
            <person name="Grigoriev I.V."/>
            <person name="Vagvolgyi C."/>
            <person name="Papp T."/>
            <person name="Martin F.M."/>
            <person name="Miettinen O."/>
            <person name="Hibbett D.S."/>
            <person name="Nagy L.G."/>
        </authorList>
    </citation>
    <scope>NUCLEOTIDE SEQUENCE [LARGE SCALE GENOMIC DNA]</scope>
    <source>
        <strain evidence="2 3">CBS 962.96</strain>
    </source>
</reference>
<name>A0A4V4HD73_DENBC</name>
<dbReference type="AlphaFoldDB" id="A0A4V4HD73"/>
<organism evidence="2 3">
    <name type="scientific">Dendrothele bispora (strain CBS 962.96)</name>
    <dbReference type="NCBI Taxonomy" id="1314807"/>
    <lineage>
        <taxon>Eukaryota</taxon>
        <taxon>Fungi</taxon>
        <taxon>Dikarya</taxon>
        <taxon>Basidiomycota</taxon>
        <taxon>Agaricomycotina</taxon>
        <taxon>Agaricomycetes</taxon>
        <taxon>Agaricomycetidae</taxon>
        <taxon>Agaricales</taxon>
        <taxon>Agaricales incertae sedis</taxon>
        <taxon>Dendrothele</taxon>
    </lineage>
</organism>
<feature type="region of interest" description="Disordered" evidence="1">
    <location>
        <begin position="23"/>
        <end position="51"/>
    </location>
</feature>
<accession>A0A4V4HD73</accession>
<proteinExistence type="predicted"/>
<evidence type="ECO:0000313" key="2">
    <source>
        <dbReference type="EMBL" id="THU86095.1"/>
    </source>
</evidence>
<evidence type="ECO:0000313" key="3">
    <source>
        <dbReference type="Proteomes" id="UP000297245"/>
    </source>
</evidence>
<dbReference type="Proteomes" id="UP000297245">
    <property type="component" value="Unassembled WGS sequence"/>
</dbReference>
<sequence>MSAFTPHFPRFVPFTGNIHADPPSNANVFLTSDTRSTSSNLESNPPPHNSCPNCSSYHSKGDDEKFLQAMEEGRDAYRRRLEWIWYCICQAAPRADRPNREQVWSSLVESDDIWSIWEDGDDLNLPEAPIPQIPVGYSRRLGPEFGNLDFITPSISRKIDLHCKNRCTPKPTPSSSSMTQNTSVHMRLAIVLWKTILATRRVKYPRNPSSVNCEIPSLVPRWWDILPELVRVNLFIDDRSDWDRFCLEQRRRKHTCMEDLPDKKMWSTWITVQALTGTSVPLDIPLNDGNCPQCLKLRKQPFGRSEFVKPHVLALWGITEYICYLHDHPHAYPGNIWDSPCIFSHYPSSSKVLDLRKSLFNLETLHKVDEWLTYIWSSSDDSDDEFYTSDLRKHVGKTLDYIPSWLKVDLNCNENDLKPHWTETQVAISKISSSESSVGSKSNSVEPASWVSAVVLYALAEFYGLGPLTAQHFVYIIEDTCVTDLPEKAPLVSNTPPFKKFHEALRRSGHTCWSEKSCGPNLLTNLYFSAYSLLLDTSCVPVVGCEERYHWTKCTACHAKCAFHDLSLVLDEELLGPLQSLSDKDKKGRVKRLIGKLNYARYQNQHYRPPLNHSDLMMIIEKLGSLSNLFQYALYNGQHMGLLDVYGKTSLGFSPNIDYSYDCDSESNFGETLGGPSHSTILFVENPVQPPLYSEMETQNLDLSTISVSDSSVQSHQPVLPTNTSYEYPSLNALGSQEHSQAQNTVYAMDQTPYPDPLPLPFHHDSHEGLPLPDSMTHSVPIPLDPQLYSPLQDQSPPVQLLNDHHHNIFLRSPEIPGRRTLENSMDSIPNNSTLNPREPENTNLFQQPPFGLHSGGTHTSGFILETGKGHAPKAPNGLRVDEMRVKIKEQFLSMLKSHNIDTGDKLPWRNLFKTLEERKCQFENWPEGTPRPHTQNGIEKAPQKEIKRIYKALCDKEHPLRICRIDGRSGGVNLRFILQDPPRSGSGTKQSRYEQPGEIEERESSRRRMR</sequence>
<protein>
    <submittedName>
        <fullName evidence="2">Uncharacterized protein</fullName>
    </submittedName>
</protein>
<feature type="compositionally biased region" description="Polar residues" evidence="1">
    <location>
        <begin position="24"/>
        <end position="42"/>
    </location>
</feature>
<feature type="region of interest" description="Disordered" evidence="1">
    <location>
        <begin position="977"/>
        <end position="1011"/>
    </location>
</feature>
<dbReference type="OrthoDB" id="3115065at2759"/>